<dbReference type="EMBL" id="MVHG01000021">
    <property type="protein sequence ID" value="ORA15680.1"/>
    <property type="molecule type" value="Genomic_DNA"/>
</dbReference>
<evidence type="ECO:0000259" key="1">
    <source>
        <dbReference type="Pfam" id="PF02470"/>
    </source>
</evidence>
<dbReference type="PANTHER" id="PTHR33371:SF15">
    <property type="entry name" value="LIPOPROTEIN LPRN"/>
    <property type="match status" value="1"/>
</dbReference>
<dbReference type="GO" id="GO:0005576">
    <property type="term" value="C:extracellular region"/>
    <property type="evidence" value="ECO:0007669"/>
    <property type="project" value="TreeGrafter"/>
</dbReference>
<proteinExistence type="predicted"/>
<reference evidence="3 4" key="1">
    <citation type="submission" date="2016-12" db="EMBL/GenBank/DDBJ databases">
        <title>The new phylogeny of genus Mycobacterium.</title>
        <authorList>
            <person name="Tortoli E."/>
            <person name="Trovato A."/>
            <person name="Cirillo D.M."/>
        </authorList>
    </citation>
    <scope>NUCLEOTIDE SEQUENCE [LARGE SCALE GENOMIC DNA]</scope>
    <source>
        <strain evidence="3 4">DSM 45069</strain>
    </source>
</reference>
<dbReference type="InterPro" id="IPR052336">
    <property type="entry name" value="MlaD_Phospholipid_Transporter"/>
</dbReference>
<dbReference type="Pfam" id="PF11887">
    <property type="entry name" value="Mce4_CUP1"/>
    <property type="match status" value="1"/>
</dbReference>
<feature type="domain" description="Mammalian cell entry C-terminal" evidence="2">
    <location>
        <begin position="130"/>
        <end position="298"/>
    </location>
</feature>
<dbReference type="PANTHER" id="PTHR33371">
    <property type="entry name" value="INTERMEMBRANE PHOSPHOLIPID TRANSPORT SYSTEM BINDING PROTEIN MLAD-RELATED"/>
    <property type="match status" value="1"/>
</dbReference>
<dbReference type="InterPro" id="IPR005693">
    <property type="entry name" value="Mce"/>
</dbReference>
<comment type="caution">
    <text evidence="3">The sequence shown here is derived from an EMBL/GenBank/DDBJ whole genome shotgun (WGS) entry which is preliminary data.</text>
</comment>
<evidence type="ECO:0000313" key="3">
    <source>
        <dbReference type="EMBL" id="ORA15680.1"/>
    </source>
</evidence>
<dbReference type="NCBIfam" id="TIGR00996">
    <property type="entry name" value="Mtu_fam_mce"/>
    <property type="match status" value="1"/>
</dbReference>
<feature type="domain" description="Mce/MlaD" evidence="1">
    <location>
        <begin position="47"/>
        <end position="120"/>
    </location>
</feature>
<sequence>MTPGIPINRRVRVFGAMIALVAAATGCQWRGLNSLPLPGTQGGGPGSYVVQAQLPDVGYMEQNSRVRVGDVNVGTVTKIERQGWHALVTLRLDGDVDLPANATAKVGQTSLLGSLHVELASPTNVAPQGKLHNGSVIPLANAGAYPTTDQTLAALSMLLNGGGIGQVQDITAAFATAFAGRENDLRSLIEQIDQFTGRLNAQTGDIISATDSFNNLVGQFAEQKPVVDKAIRTIPDALAVLAAERNNLAEAADSFGKFSALTTDAVYHTKDNLVKEIKAVAPVLESLANSGPALTRSLSIVPTFPWPKETINTLVRGDYLNTDVIFDLTLGRLDEGLFTGSRWEGNLTELEMQWGRTIGKLPSPYTAGNPLVAPYRFDQGS</sequence>
<evidence type="ECO:0000259" key="2">
    <source>
        <dbReference type="Pfam" id="PF11887"/>
    </source>
</evidence>
<dbReference type="Proteomes" id="UP000192707">
    <property type="component" value="Unassembled WGS sequence"/>
</dbReference>
<evidence type="ECO:0000313" key="4">
    <source>
        <dbReference type="Proteomes" id="UP000192707"/>
    </source>
</evidence>
<accession>A0A1W9ZIC2</accession>
<dbReference type="Pfam" id="PF02470">
    <property type="entry name" value="MlaD"/>
    <property type="match status" value="1"/>
</dbReference>
<keyword evidence="4" id="KW-1185">Reference proteome</keyword>
<dbReference type="RefSeq" id="WP_062896080.1">
    <property type="nucleotide sequence ID" value="NZ_MVHG01000021.1"/>
</dbReference>
<dbReference type="OrthoDB" id="9774928at2"/>
<gene>
    <name evidence="3" type="ORF">BST14_11555</name>
</gene>
<dbReference type="InterPro" id="IPR003399">
    <property type="entry name" value="Mce/MlaD"/>
</dbReference>
<dbReference type="InterPro" id="IPR024516">
    <property type="entry name" value="Mce_C"/>
</dbReference>
<dbReference type="AlphaFoldDB" id="A0A1W9ZIC2"/>
<protein>
    <submittedName>
        <fullName evidence="3">Mammalian cell entry protein</fullName>
    </submittedName>
</protein>
<organism evidence="3 4">
    <name type="scientific">Mycobacterium arosiense ATCC BAA-1401 = DSM 45069</name>
    <dbReference type="NCBI Taxonomy" id="1265311"/>
    <lineage>
        <taxon>Bacteria</taxon>
        <taxon>Bacillati</taxon>
        <taxon>Actinomycetota</taxon>
        <taxon>Actinomycetes</taxon>
        <taxon>Mycobacteriales</taxon>
        <taxon>Mycobacteriaceae</taxon>
        <taxon>Mycobacterium</taxon>
        <taxon>Mycobacterium avium complex (MAC)</taxon>
    </lineage>
</organism>
<name>A0A1W9ZIC2_MYCAI</name>